<dbReference type="InterPro" id="IPR058615">
    <property type="entry name" value="Ig_SMCHD1_6th"/>
</dbReference>
<keyword evidence="8" id="KW-0156">Chromatin regulator</keyword>
<dbReference type="InterPro" id="IPR058614">
    <property type="entry name" value="Ig_SMCHD1_5th"/>
</dbReference>
<dbReference type="Pfam" id="PF26199">
    <property type="entry name" value="Ig_SMCHD1_8th"/>
    <property type="match status" value="1"/>
</dbReference>
<evidence type="ECO:0000256" key="9">
    <source>
        <dbReference type="ARBA" id="ARBA00022990"/>
    </source>
</evidence>
<evidence type="ECO:0000256" key="11">
    <source>
        <dbReference type="ARBA" id="ARBA00023204"/>
    </source>
</evidence>
<comment type="similarity">
    <text evidence="13">Belongs to the SMC family. Highly divergent.</text>
</comment>
<keyword evidence="17" id="KW-0472">Membrane</keyword>
<evidence type="ECO:0000256" key="3">
    <source>
        <dbReference type="ARBA" id="ARBA00022499"/>
    </source>
</evidence>
<dbReference type="EMBL" id="JACDTQ010002401">
    <property type="protein sequence ID" value="KAF5919189.1"/>
    <property type="molecule type" value="Genomic_DNA"/>
</dbReference>
<feature type="compositionally biased region" description="Gly residues" evidence="16">
    <location>
        <begin position="1"/>
        <end position="20"/>
    </location>
</feature>
<keyword evidence="3" id="KW-1017">Isopeptide bond</keyword>
<evidence type="ECO:0000256" key="14">
    <source>
        <dbReference type="ARBA" id="ARBA00064929"/>
    </source>
</evidence>
<dbReference type="GO" id="GO:0005524">
    <property type="term" value="F:ATP binding"/>
    <property type="evidence" value="ECO:0007669"/>
    <property type="project" value="InterPro"/>
</dbReference>
<comment type="subcellular location">
    <subcellularLocation>
        <location evidence="1">Chromosome</location>
    </subcellularLocation>
</comment>
<evidence type="ECO:0000256" key="15">
    <source>
        <dbReference type="ARBA" id="ARBA00072726"/>
    </source>
</evidence>
<dbReference type="GO" id="GO:0009048">
    <property type="term" value="P:dosage compensation by inactivation of X chromosome"/>
    <property type="evidence" value="ECO:0007669"/>
    <property type="project" value="UniProtKB-ARBA"/>
</dbReference>
<dbReference type="Gene3D" id="1.20.1060.20">
    <property type="match status" value="1"/>
</dbReference>
<dbReference type="InterPro" id="IPR058613">
    <property type="entry name" value="Ig_SMCHD1_4th"/>
</dbReference>
<comment type="caution">
    <text evidence="19">The sequence shown here is derived from an EMBL/GenBank/DDBJ whole genome shotgun (WGS) entry which is preliminary data.</text>
</comment>
<accession>A0A7J7ETU8</accession>
<evidence type="ECO:0000256" key="7">
    <source>
        <dbReference type="ARBA" id="ARBA00022843"/>
    </source>
</evidence>
<dbReference type="GO" id="GO:0003677">
    <property type="term" value="F:DNA binding"/>
    <property type="evidence" value="ECO:0007669"/>
    <property type="project" value="UniProtKB-KW"/>
</dbReference>
<dbReference type="SUPFAM" id="SSF55874">
    <property type="entry name" value="ATPase domain of HSP90 chaperone/DNA topoisomerase II/histidine kinase"/>
    <property type="match status" value="1"/>
</dbReference>
<dbReference type="InterPro" id="IPR058611">
    <property type="entry name" value="Ig_SMCHD1_1st"/>
</dbReference>
<proteinExistence type="inferred from homology"/>
<dbReference type="GO" id="GO:0051276">
    <property type="term" value="P:chromosome organization"/>
    <property type="evidence" value="ECO:0007669"/>
    <property type="project" value="InterPro"/>
</dbReference>
<dbReference type="Pfam" id="PF13589">
    <property type="entry name" value="HATPase_c_3"/>
    <property type="match status" value="1"/>
</dbReference>
<comment type="subunit">
    <text evidence="14">Homodimer; homodimerizes via its SMC hinge domain. Interacts with LRIF1.</text>
</comment>
<reference evidence="19 20" key="1">
    <citation type="journal article" date="2020" name="Mol. Biol. Evol.">
        <title>Interspecific Gene Flow and the Evolution of Specialization in Black and White Rhinoceros.</title>
        <authorList>
            <person name="Moodley Y."/>
            <person name="Westbury M.V."/>
            <person name="Russo I.M."/>
            <person name="Gopalakrishnan S."/>
            <person name="Rakotoarivelo A."/>
            <person name="Olsen R.A."/>
            <person name="Prost S."/>
            <person name="Tunstall T."/>
            <person name="Ryder O.A."/>
            <person name="Dalen L."/>
            <person name="Bruford M.W."/>
        </authorList>
    </citation>
    <scope>NUCLEOTIDE SEQUENCE [LARGE SCALE GENOMIC DNA]</scope>
    <source>
        <strain evidence="19">SBR-YM</strain>
        <tissue evidence="19">Skin</tissue>
    </source>
</reference>
<evidence type="ECO:0000259" key="18">
    <source>
        <dbReference type="SMART" id="SM00968"/>
    </source>
</evidence>
<keyword evidence="4" id="KW-0597">Phosphoprotein</keyword>
<dbReference type="Gene3D" id="3.30.565.10">
    <property type="entry name" value="Histidine kinase-like ATPase, C-terminal domain"/>
    <property type="match status" value="1"/>
</dbReference>
<dbReference type="GO" id="GO:0016787">
    <property type="term" value="F:hydrolase activity"/>
    <property type="evidence" value="ECO:0007669"/>
    <property type="project" value="UniProtKB-KW"/>
</dbReference>
<comment type="catalytic activity">
    <reaction evidence="12">
        <text>ATP + H2O = ADP + phosphate + H(+)</text>
        <dbReference type="Rhea" id="RHEA:13065"/>
        <dbReference type="ChEBI" id="CHEBI:15377"/>
        <dbReference type="ChEBI" id="CHEBI:15378"/>
        <dbReference type="ChEBI" id="CHEBI:30616"/>
        <dbReference type="ChEBI" id="CHEBI:43474"/>
        <dbReference type="ChEBI" id="CHEBI:456216"/>
    </reaction>
</comment>
<evidence type="ECO:0000313" key="20">
    <source>
        <dbReference type="Proteomes" id="UP000551758"/>
    </source>
</evidence>
<protein>
    <recommendedName>
        <fullName evidence="15">Structural maintenance of chromosomes flexible hinge domain-containing protein 1</fullName>
    </recommendedName>
</protein>
<evidence type="ECO:0000313" key="19">
    <source>
        <dbReference type="EMBL" id="KAF5919189.1"/>
    </source>
</evidence>
<evidence type="ECO:0000256" key="16">
    <source>
        <dbReference type="SAM" id="MobiDB-lite"/>
    </source>
</evidence>
<keyword evidence="9" id="KW-0007">Acetylation</keyword>
<dbReference type="InterPro" id="IPR010935">
    <property type="entry name" value="SMC_hinge"/>
</dbReference>
<keyword evidence="17" id="KW-1133">Transmembrane helix</keyword>
<dbReference type="InterPro" id="IPR055109">
    <property type="entry name" value="SMCHD1_S5"/>
</dbReference>
<evidence type="ECO:0000256" key="5">
    <source>
        <dbReference type="ARBA" id="ARBA00022763"/>
    </source>
</evidence>
<dbReference type="InterPro" id="IPR036890">
    <property type="entry name" value="HATPase_C_sf"/>
</dbReference>
<dbReference type="Pfam" id="PF06470">
    <property type="entry name" value="SMC_hinge"/>
    <property type="match status" value="1"/>
</dbReference>
<feature type="transmembrane region" description="Helical" evidence="17">
    <location>
        <begin position="2114"/>
        <end position="2135"/>
    </location>
</feature>
<dbReference type="GO" id="GO:0001740">
    <property type="term" value="C:Barr body"/>
    <property type="evidence" value="ECO:0007669"/>
    <property type="project" value="TreeGrafter"/>
</dbReference>
<dbReference type="Gene3D" id="3.30.70.1620">
    <property type="match status" value="1"/>
</dbReference>
<dbReference type="GO" id="GO:0006302">
    <property type="term" value="P:double-strand break repair"/>
    <property type="evidence" value="ECO:0007669"/>
    <property type="project" value="InterPro"/>
</dbReference>
<evidence type="ECO:0000256" key="13">
    <source>
        <dbReference type="ARBA" id="ARBA00061700"/>
    </source>
</evidence>
<dbReference type="Pfam" id="PF26196">
    <property type="entry name" value="Ig_SMCHD1_4th"/>
    <property type="match status" value="1"/>
</dbReference>
<dbReference type="Proteomes" id="UP000551758">
    <property type="component" value="Unassembled WGS sequence"/>
</dbReference>
<evidence type="ECO:0000256" key="2">
    <source>
        <dbReference type="ARBA" id="ARBA00022454"/>
    </source>
</evidence>
<keyword evidence="7" id="KW-0832">Ubl conjugation</keyword>
<keyword evidence="6" id="KW-0378">Hydrolase</keyword>
<dbReference type="SMART" id="SM00968">
    <property type="entry name" value="SMC_hinge"/>
    <property type="match status" value="1"/>
</dbReference>
<feature type="domain" description="SMC hinge" evidence="18">
    <location>
        <begin position="1948"/>
        <end position="2072"/>
    </location>
</feature>
<evidence type="ECO:0000256" key="4">
    <source>
        <dbReference type="ARBA" id="ARBA00022553"/>
    </source>
</evidence>
<evidence type="ECO:0000256" key="10">
    <source>
        <dbReference type="ARBA" id="ARBA00023125"/>
    </source>
</evidence>
<keyword evidence="20" id="KW-1185">Reference proteome</keyword>
<dbReference type="Pfam" id="PF26194">
    <property type="entry name" value="Ig_SMCHD1_1st"/>
    <property type="match status" value="1"/>
</dbReference>
<dbReference type="InterPro" id="IPR058616">
    <property type="entry name" value="Ig_SMCHD1_8th"/>
</dbReference>
<keyword evidence="10" id="KW-0238">DNA-binding</keyword>
<dbReference type="InterPro" id="IPR058612">
    <property type="entry name" value="Ig_SMCHD1_2nd"/>
</dbReference>
<feature type="region of interest" description="Disordered" evidence="16">
    <location>
        <begin position="210"/>
        <end position="240"/>
    </location>
</feature>
<evidence type="ECO:0000256" key="8">
    <source>
        <dbReference type="ARBA" id="ARBA00022853"/>
    </source>
</evidence>
<gene>
    <name evidence="19" type="ORF">HPG69_003829</name>
</gene>
<keyword evidence="5" id="KW-0227">DNA damage</keyword>
<evidence type="ECO:0000256" key="6">
    <source>
        <dbReference type="ARBA" id="ARBA00022801"/>
    </source>
</evidence>
<dbReference type="Pfam" id="PF26195">
    <property type="entry name" value="Ig_SMCHD1_2nd"/>
    <property type="match status" value="1"/>
</dbReference>
<dbReference type="FunFam" id="3.30.565.10:FF:000060">
    <property type="entry name" value="Structural maintenance of chromosomes flexible hinge domain containing 1"/>
    <property type="match status" value="1"/>
</dbReference>
<name>A0A7J7ETU8_DICBM</name>
<dbReference type="Pfam" id="PF26198">
    <property type="entry name" value="Ig_SMCHD1_6th"/>
    <property type="match status" value="1"/>
</dbReference>
<sequence length="2305" mass="259303">MAAAGGGGPSVETGEGGGGDSYRTVYLFDRREKESELGDRVLKVGESSDYAGFRASVCQKPKLLTKGNKPVTRPWSCGLGFFLPGARHAPGRAAGSLGPVLAPASGCRAGSSAGLPPPLLRGISLPGVSLARGDLSDLRTLRPYSSPSSRETHLCRSRVELCVKEGSRVIPDGSVTSVAVVGSCESPGVDGPQVPSMMQSFPSCQEGLQARPGGSFRGGNGCPGSFAEKKAEETETVPETEERRNSLFIVFITLGISPEEKFVITTTSRKEITCDNFDETVKDGVTLYLLQSVNQLLQTATKERIDFLPHYDTLVKSGMYEYYASEGQNPLPFALAELIDNSLSATSRNTGIRRIQIKLHFDETQGKPAVAVIDNGRGMTSKQLNNWAVYRLSKFTRQGDFERFIPETLKEICGHFDHSGYVRPVPVPRSLNSDISYFGVGGKQAVFFVGQSARMISKPADSQDVHELVLSKEDFEKKEKNKEAIYSGYIRNRKPSDSVHITNDDERFLHSLISEEKQKDSFTAVVITGVQPEHIQYLKNYFYAWTRQLAHIYHYYIHGPKGNEKHTSKEVGPFNNIDIEISMFEKGKAPRIVNLREMPDDMQTLYINTAADSFEFKAHVEGDGIVEGIIRYHPFLYDRETYPDDPCLPPKIKDEDDDDDCFILEKAARGKRPIFECFWNGRLIPYTSVEDFDWCTPPKKRGLAPIECYNRISGALFTNDKFQVSTNKLTFMDLELKLKDKNTLFTRILNGQEQRMRIDREFALWLKDCHEKYDKQIKFTLFKGIITRPDLPSKKQGPWATYSAIEWDGKIYKAGQLVKTIKTLPLFYGSIVKFFLYGDHDGEVYATGGEVQIAMEPQALYDEIRTVPIAKLDRTVAEKAIKKYVEDEMARLPDRLSVTWPEGDELLPNEIRPAGTPIGALRIEILNKKGEAMQKLPGTSHGGSKKLLVELKVILHSSSGNKEIISHISQHGGKWPYWFKKMENIQKLGNYTLKLQVVLNESNADTYAGRPLPSKAIKFSVKEGKPEKFSFGLLDPPFRVGVPFNIPLEFQDEFGHTSQLINDIQPVLETSGLFLQYEEITKGPNCVIRGVTAKGPINSCQGKNFNLKVILPGLKEDSQILKIRLLPGPPRRLKVKPDSEILVEVLDESDNITAQPKLIVHCKFSGAPNLPIYVVDCSSSGTSILSGSAIQVQNIKKDQTLKAKIEIPSCKDVAPVEKTIKLLPSSHVARLQIFSVEGQKAIQIKHQDEVNWIAGDIMHNLIFQMYDEGEREIHITSALAEKIKVNWTPEINKEHLLQGLLPDVQVPTSVKDMRYCQVSYQDDHVSLESAFTVRPLPDEPKHLKCELKGGKTVQMGQELQGEIVIIVTDQYGNQIQAFSPTSLSALGIAGIGLDSSHLKTTFQENTQSISVRGIKFIPGPPGNKDLCFTWREFSDFIRVQLISGPPAKLLLIDWPELKESIPVINGRELQHPLIVQLCDQWDNPAPVPQVKISIIKANYLKLTPSNQQHKTDERGKANLGVFSVYAPRGEHSMQIKAIYNKNTIEGPIIKLMILPDPEKPIRLNVKYDKDASFLAGGVFTDFMITVISEDDSIIKNINPARITMKMWKLSNSGNRPPANAETFSCNKIKDNDREDGCFYFRDKAIPNKVGTYCIQFGFMMDKVNILNSEQIIVDILPNQPVKLVPEIQPATPAVSNVRSVASRTLVKDLHLNITLLFIVYFKDEYNNHTGIDLVGTVIATIKGSNEEDNDTPLFIGKVRTLEFPFVKGSAEITSLVLAENSPGRDSTEYFIIFEPRLPALSRTLESYILPFMFYNDVKKQQQMAALTKEKDQLSKSIIMYRSLFEASKQLLDEMKCNEKIMLWRMVRQKAETRKHKHCFPGLTSQVEEAKLKEAQLRNELKTHNIDIPATQQMPHIEALLKRKMSEQEELKKKPRRSCTLPNYTKGSGDVLGKIAHLAQIEDDRAAMVISWHLASDMDCVVTLTTDAARRIYDETQGRQQLCVFSLIFFKISFRSLPHYRNGKLYFKPIGDPVFARDLLTFPDNIEHCETVFGMLLGDTIILDNLDAANHYRKEVVKITHCPTLLTRDGDRIRSNGKFGGLQNKAPPMDKLRGMYFAVLTTNVLLKLLNILISVLKDLLQQYRTAVCKLGTVNKDLNGQLEYLHTPDMKKKKQELDEQEKNLKLIEQKLVVLIFYIFYLYRYDSHTLSNLDYNQNRCVKGDREEGAIGLAKNALPSAALFQKTKRIFKIFKINSFLGERSIGVKESSIPSDKQFTPGKKLIQKETITYVGLEIIGYKFCDIFIDK</sequence>
<dbReference type="PANTHER" id="PTHR22640">
    <property type="entry name" value="STRUCTURAL MAINTENANCE OF CHROMOSOMES FLEXIBLE HINGE DOMAIN-CONTAINING PROTEIN 1"/>
    <property type="match status" value="1"/>
</dbReference>
<dbReference type="SUPFAM" id="SSF75553">
    <property type="entry name" value="Smc hinge domain"/>
    <property type="match status" value="1"/>
</dbReference>
<keyword evidence="17" id="KW-0812">Transmembrane</keyword>
<dbReference type="InterPro" id="IPR036277">
    <property type="entry name" value="SMC_hinge_sf"/>
</dbReference>
<keyword evidence="2" id="KW-0158">Chromosome</keyword>
<keyword evidence="11" id="KW-0234">DNA repair</keyword>
<dbReference type="InterPro" id="IPR058617">
    <property type="entry name" value="Ig_SMCHD1_7th"/>
</dbReference>
<dbReference type="InterPro" id="IPR038892">
    <property type="entry name" value="SMCHD1"/>
</dbReference>
<dbReference type="Pfam" id="PF22899">
    <property type="entry name" value="SMCHD1_S5"/>
    <property type="match status" value="1"/>
</dbReference>
<dbReference type="Pfam" id="PF26201">
    <property type="entry name" value="Ig_SMCHD1_7th"/>
    <property type="match status" value="1"/>
</dbReference>
<organism evidence="19 20">
    <name type="scientific">Diceros bicornis minor</name>
    <name type="common">South-central black rhinoceros</name>
    <dbReference type="NCBI Taxonomy" id="77932"/>
    <lineage>
        <taxon>Eukaryota</taxon>
        <taxon>Metazoa</taxon>
        <taxon>Chordata</taxon>
        <taxon>Craniata</taxon>
        <taxon>Vertebrata</taxon>
        <taxon>Euteleostomi</taxon>
        <taxon>Mammalia</taxon>
        <taxon>Eutheria</taxon>
        <taxon>Laurasiatheria</taxon>
        <taxon>Perissodactyla</taxon>
        <taxon>Rhinocerotidae</taxon>
        <taxon>Diceros</taxon>
    </lineage>
</organism>
<dbReference type="Pfam" id="PF26197">
    <property type="entry name" value="Ig_SMCHD1_5th"/>
    <property type="match status" value="1"/>
</dbReference>
<evidence type="ECO:0000256" key="12">
    <source>
        <dbReference type="ARBA" id="ARBA00049360"/>
    </source>
</evidence>
<dbReference type="PANTHER" id="PTHR22640:SF2">
    <property type="entry name" value="STRUCTURAL MAINTENANCE OF CHROMOSOMES FLEXIBLE HINGE DOMAIN-CONTAINING PROTEIN 1"/>
    <property type="match status" value="1"/>
</dbReference>
<evidence type="ECO:0000256" key="17">
    <source>
        <dbReference type="SAM" id="Phobius"/>
    </source>
</evidence>
<feature type="region of interest" description="Disordered" evidence="16">
    <location>
        <begin position="1"/>
        <end position="22"/>
    </location>
</feature>
<evidence type="ECO:0000256" key="1">
    <source>
        <dbReference type="ARBA" id="ARBA00004286"/>
    </source>
</evidence>